<reference evidence="2" key="1">
    <citation type="submission" date="2016-10" db="EMBL/GenBank/DDBJ databases">
        <authorList>
            <person name="Varghese N."/>
            <person name="Submissions S."/>
        </authorList>
    </citation>
    <scope>NUCLEOTIDE SEQUENCE [LARGE SCALE GENOMIC DNA]</scope>
    <source>
        <strain evidence="2">DSM 22703</strain>
    </source>
</reference>
<dbReference type="OrthoDB" id="9794147at2"/>
<evidence type="ECO:0008006" key="3">
    <source>
        <dbReference type="Google" id="ProtNLM"/>
    </source>
</evidence>
<dbReference type="RefSeq" id="WP_092728581.1">
    <property type="nucleotide sequence ID" value="NZ_FMXE01000004.1"/>
</dbReference>
<dbReference type="SUPFAM" id="SSF101874">
    <property type="entry name" value="YceI-like"/>
    <property type="match status" value="1"/>
</dbReference>
<dbReference type="STRING" id="279824.SAMN03080617_00735"/>
<dbReference type="Gene3D" id="2.40.128.110">
    <property type="entry name" value="Lipid/polyisoprenoid-binding, YceI-like"/>
    <property type="match status" value="1"/>
</dbReference>
<dbReference type="Proteomes" id="UP000198756">
    <property type="component" value="Unassembled WGS sequence"/>
</dbReference>
<name>A0A1G5VXB6_9BACT</name>
<dbReference type="InterPro" id="IPR036761">
    <property type="entry name" value="TTHA0802/YceI-like_sf"/>
</dbReference>
<proteinExistence type="predicted"/>
<keyword evidence="2" id="KW-1185">Reference proteome</keyword>
<evidence type="ECO:0000313" key="2">
    <source>
        <dbReference type="Proteomes" id="UP000198756"/>
    </source>
</evidence>
<accession>A0A1G5VXB6</accession>
<evidence type="ECO:0000313" key="1">
    <source>
        <dbReference type="EMBL" id="SDA49625.1"/>
    </source>
</evidence>
<organism evidence="1 2">
    <name type="scientific">Algoriphagus alkaliphilus</name>
    <dbReference type="NCBI Taxonomy" id="279824"/>
    <lineage>
        <taxon>Bacteria</taxon>
        <taxon>Pseudomonadati</taxon>
        <taxon>Bacteroidota</taxon>
        <taxon>Cytophagia</taxon>
        <taxon>Cytophagales</taxon>
        <taxon>Cyclobacteriaceae</taxon>
        <taxon>Algoriphagus</taxon>
    </lineage>
</organism>
<dbReference type="EMBL" id="FMXE01000004">
    <property type="protein sequence ID" value="SDA49625.1"/>
    <property type="molecule type" value="Genomic_DNA"/>
</dbReference>
<dbReference type="AlphaFoldDB" id="A0A1G5VXB6"/>
<sequence length="174" mass="19724">MQVLILMIFLFFSALAQDRSELIITDQRIQVSGYTTLGKFNCDFSRMGMKDTLKLNSTGDLRKLEFIIPVKSFSCGNFLLNNDFRATLKEKEYPNALVTVSNFRQKSGKVYCTMVLDLVGQKLEFPDIILEKNKEGLSANLILNFDMLKLSPPSKFGGLVKVENQLDLELHLGM</sequence>
<gene>
    <name evidence="1" type="ORF">SAMN03080617_00735</name>
</gene>
<protein>
    <recommendedName>
        <fullName evidence="3">YceI-like domain-containing protein</fullName>
    </recommendedName>
</protein>